<protein>
    <recommendedName>
        <fullName evidence="1">HIN-200 domain-containing protein</fullName>
    </recommendedName>
</protein>
<reference evidence="2" key="1">
    <citation type="submission" date="2021-10" db="EMBL/GenBank/DDBJ databases">
        <title>Tropical sea cucumber genome reveals ecological adaptation and Cuvierian tubules defense mechanism.</title>
        <authorList>
            <person name="Chen T."/>
        </authorList>
    </citation>
    <scope>NUCLEOTIDE SEQUENCE</scope>
    <source>
        <strain evidence="2">Nanhai2018</strain>
        <tissue evidence="2">Muscle</tissue>
    </source>
</reference>
<dbReference type="Gene3D" id="3.40.50.300">
    <property type="entry name" value="P-loop containing nucleotide triphosphate hydrolases"/>
    <property type="match status" value="1"/>
</dbReference>
<accession>A0A9Q1CNC5</accession>
<comment type="caution">
    <text evidence="2">The sequence shown here is derived from an EMBL/GenBank/DDBJ whole genome shotgun (WGS) entry which is preliminary data.</text>
</comment>
<dbReference type="InterPro" id="IPR051055">
    <property type="entry name" value="PIF1_helicase"/>
</dbReference>
<dbReference type="Gene3D" id="2.40.50.140">
    <property type="entry name" value="Nucleic acid-binding proteins"/>
    <property type="match status" value="2"/>
</dbReference>
<dbReference type="InterPro" id="IPR004021">
    <property type="entry name" value="HIN200/IF120x"/>
</dbReference>
<dbReference type="Proteomes" id="UP001152320">
    <property type="component" value="Chromosome 1"/>
</dbReference>
<organism evidence="2 3">
    <name type="scientific">Holothuria leucospilota</name>
    <name type="common">Black long sea cucumber</name>
    <name type="synonym">Mertensiothuria leucospilota</name>
    <dbReference type="NCBI Taxonomy" id="206669"/>
    <lineage>
        <taxon>Eukaryota</taxon>
        <taxon>Metazoa</taxon>
        <taxon>Echinodermata</taxon>
        <taxon>Eleutherozoa</taxon>
        <taxon>Echinozoa</taxon>
        <taxon>Holothuroidea</taxon>
        <taxon>Aspidochirotacea</taxon>
        <taxon>Aspidochirotida</taxon>
        <taxon>Holothuriidae</taxon>
        <taxon>Holothuria</taxon>
    </lineage>
</organism>
<dbReference type="EMBL" id="JAIZAY010000001">
    <property type="protein sequence ID" value="KAJ8048378.1"/>
    <property type="molecule type" value="Genomic_DNA"/>
</dbReference>
<dbReference type="AlphaFoldDB" id="A0A9Q1CNC5"/>
<proteinExistence type="predicted"/>
<feature type="domain" description="HIN-200" evidence="1">
    <location>
        <begin position="342"/>
        <end position="434"/>
    </location>
</feature>
<evidence type="ECO:0000313" key="3">
    <source>
        <dbReference type="Proteomes" id="UP001152320"/>
    </source>
</evidence>
<sequence length="607" mass="67733">MTLTHSNRSYTGKFAGCYILYVTFCEMQKSVLLQFTMDIISSAFDPPKFSPNACDTQETISLFPGKLVTLRAFKSSGSRTMRSTTEAEFKQVAEDLQLFGKIISLRIPRARQQTVVFIKKSPAEIGDDHWTTQITKDAFTTQFEKPMDMKLTDNIKQRLKDLEESEGNEIVSVFKTEGQAFAPLFPNGKSTLSDERQEDTDEIWMSNLVDKYLERPKRLQHVCMATFASEYRYTGKQTTVKRDLVLGGAGTGKSQLIKCITYHLQKCFCKLADSPDDITVLLIAYTGTAAFNINGQTIHSAFNIFSPSLPYKPLAEQHLNTLQMQKVTDILNSSSTNPYNPPIKVVLATRSEKITYKKDGTDKDMMYLALCDSTGHIKATLYDLSKVEAFSNGSTIMVRNYLVRNDHTIAITSKSQIFKSSPLQVPDAVMQQAVCSVRPPTPPPIPLKEVHSSPVKTMTSVQGMVSQDELPKQVTVRGEQVPVRTIVLSDRDTAVKVSLWRDESSADIQSGDYVSLTNLMKTEPPTEQTTQTIVAYSLNNESTVQLLLANDQTVLVKITYLQTVLNADFEDWQTVLEAIIPFEAEISVKKGELVSLVIQDSSSTDSA</sequence>
<dbReference type="Pfam" id="PF13245">
    <property type="entry name" value="AAA_19"/>
    <property type="match status" value="1"/>
</dbReference>
<dbReference type="OrthoDB" id="6159020at2759"/>
<dbReference type="SUPFAM" id="SSF52540">
    <property type="entry name" value="P-loop containing nucleoside triphosphate hydrolases"/>
    <property type="match status" value="1"/>
</dbReference>
<evidence type="ECO:0000259" key="1">
    <source>
        <dbReference type="Pfam" id="PF02760"/>
    </source>
</evidence>
<dbReference type="InterPro" id="IPR012340">
    <property type="entry name" value="NA-bd_OB-fold"/>
</dbReference>
<dbReference type="InterPro" id="IPR027417">
    <property type="entry name" value="P-loop_NTPase"/>
</dbReference>
<evidence type="ECO:0000313" key="2">
    <source>
        <dbReference type="EMBL" id="KAJ8048378.1"/>
    </source>
</evidence>
<dbReference type="Pfam" id="PF02760">
    <property type="entry name" value="HIN"/>
    <property type="match status" value="1"/>
</dbReference>
<dbReference type="PANTHER" id="PTHR47642:SF5">
    <property type="entry name" value="ATP-DEPENDENT DNA HELICASE"/>
    <property type="match status" value="1"/>
</dbReference>
<name>A0A9Q1CNC5_HOLLE</name>
<keyword evidence="3" id="KW-1185">Reference proteome</keyword>
<gene>
    <name evidence="2" type="ORF">HOLleu_00661</name>
</gene>
<dbReference type="PANTHER" id="PTHR47642">
    <property type="entry name" value="ATP-DEPENDENT DNA HELICASE"/>
    <property type="match status" value="1"/>
</dbReference>